<protein>
    <recommendedName>
        <fullName evidence="8">AAA+ ATPase domain-containing protein</fullName>
    </recommendedName>
</protein>
<dbReference type="SUPFAM" id="SSF52540">
    <property type="entry name" value="P-loop containing nucleoside triphosphate hydrolases"/>
    <property type="match status" value="1"/>
</dbReference>
<evidence type="ECO:0000256" key="1">
    <source>
        <dbReference type="ARBA" id="ARBA00006611"/>
    </source>
</evidence>
<feature type="domain" description="Bacterial type II secretion system protein E" evidence="4">
    <location>
        <begin position="182"/>
        <end position="584"/>
    </location>
</feature>
<dbReference type="PANTHER" id="PTHR30258:SF1">
    <property type="entry name" value="PROTEIN TRANSPORT PROTEIN HOFB HOMOLOG"/>
    <property type="match status" value="1"/>
</dbReference>
<dbReference type="Pfam" id="PF00437">
    <property type="entry name" value="T2SSE"/>
    <property type="match status" value="1"/>
</dbReference>
<dbReference type="GO" id="GO:0005886">
    <property type="term" value="C:plasma membrane"/>
    <property type="evidence" value="ECO:0007669"/>
    <property type="project" value="TreeGrafter"/>
</dbReference>
<dbReference type="InterPro" id="IPR027417">
    <property type="entry name" value="P-loop_NTPase"/>
</dbReference>
<dbReference type="AlphaFoldDB" id="A0A1G1WKW6"/>
<dbReference type="Pfam" id="PF05157">
    <property type="entry name" value="MshEN"/>
    <property type="match status" value="1"/>
</dbReference>
<dbReference type="Gene3D" id="3.30.300.160">
    <property type="entry name" value="Type II secretion system, protein E, N-terminal domain"/>
    <property type="match status" value="1"/>
</dbReference>
<dbReference type="SUPFAM" id="SSF160246">
    <property type="entry name" value="EspE N-terminal domain-like"/>
    <property type="match status" value="1"/>
</dbReference>
<dbReference type="InterPro" id="IPR037257">
    <property type="entry name" value="T2SS_E_N_sf"/>
</dbReference>
<evidence type="ECO:0000259" key="5">
    <source>
        <dbReference type="Pfam" id="PF05157"/>
    </source>
</evidence>
<dbReference type="FunFam" id="3.30.450.90:FF:000001">
    <property type="entry name" value="Type II secretion system ATPase GspE"/>
    <property type="match status" value="1"/>
</dbReference>
<dbReference type="Gene3D" id="3.40.50.300">
    <property type="entry name" value="P-loop containing nucleotide triphosphate hydrolases"/>
    <property type="match status" value="1"/>
</dbReference>
<evidence type="ECO:0000259" key="4">
    <source>
        <dbReference type="Pfam" id="PF00437"/>
    </source>
</evidence>
<accession>A0A1G1WKW6</accession>
<organism evidence="6 7">
    <name type="scientific">Candidatus Woykebacteria bacterium RIFCSPHIGHO2_02_FULL_43_16b</name>
    <dbReference type="NCBI Taxonomy" id="1802601"/>
    <lineage>
        <taxon>Bacteria</taxon>
        <taxon>Candidatus Woykeibacteriota</taxon>
    </lineage>
</organism>
<dbReference type="PANTHER" id="PTHR30258">
    <property type="entry name" value="TYPE II SECRETION SYSTEM PROTEIN GSPE-RELATED"/>
    <property type="match status" value="1"/>
</dbReference>
<dbReference type="Proteomes" id="UP000177821">
    <property type="component" value="Unassembled WGS sequence"/>
</dbReference>
<dbReference type="CDD" id="cd01129">
    <property type="entry name" value="PulE-GspE-like"/>
    <property type="match status" value="1"/>
</dbReference>
<dbReference type="EMBL" id="MHCX01000053">
    <property type="protein sequence ID" value="OGY28385.1"/>
    <property type="molecule type" value="Genomic_DNA"/>
</dbReference>
<dbReference type="GO" id="GO:0016887">
    <property type="term" value="F:ATP hydrolysis activity"/>
    <property type="evidence" value="ECO:0007669"/>
    <property type="project" value="TreeGrafter"/>
</dbReference>
<keyword evidence="2" id="KW-0547">Nucleotide-binding</keyword>
<dbReference type="GO" id="GO:0005524">
    <property type="term" value="F:ATP binding"/>
    <property type="evidence" value="ECO:0007669"/>
    <property type="project" value="UniProtKB-KW"/>
</dbReference>
<comment type="caution">
    <text evidence="6">The sequence shown here is derived from an EMBL/GenBank/DDBJ whole genome shotgun (WGS) entry which is preliminary data.</text>
</comment>
<keyword evidence="3" id="KW-0067">ATP-binding</keyword>
<name>A0A1G1WKW6_9BACT</name>
<sequence length="588" mass="64645">MQIETNKKIEDILAEQGHLSPGVVSRLKVEAINTGRSVEDLVISQNLVSEEVFTQAKSAFTNVPFIDLKDKTISADILQLIPEPLSRRYIIIPFDVDKTNNTISVAMSDPLDLQLLEFIERKTSKKVKAFISTPSGIITAINEQYSQSLTTEVNEALKETAGVVEGQGVLDNLEKAEAVIREAPVAKIISTLLEYALKGRASDIHIEPLEDKTRIRFRIDGILQERLVVPRKVHEQLVSRVKILSEMKIDEKRVPQDGRFSFKLGDTIIDLRVSSLPTVFGEKIVMRLLPKTGLIPTLSDLGLRGSGLKSLEDQTLRTSGVILVVGPTGSGKTTTLFSLLSKLNSAKVNIITVEDPVEYQIPGINQVQINPQAGLTFAYGLRSILRQDPNVIMVGEVRDRETADLAVQAALTGHLVFSTLHTNNASGALPRLIDMGAEPFLLASSVGCVVGQRVVRMVCPSCKEGYEPSEILFTDIQKVLGNMMSCSGRNCKINTARGKEADHEHKIVLYRGKGCKECGETGYKGRTGIFEVLVVTEKLSKLILEQTSSLDIEKMAVDQGMVTMIQDGYLKVLEGLTTIEEVLRVARE</sequence>
<dbReference type="FunFam" id="3.40.50.300:FF:000398">
    <property type="entry name" value="Type IV pilus assembly ATPase PilB"/>
    <property type="match status" value="1"/>
</dbReference>
<comment type="similarity">
    <text evidence="1">Belongs to the GSP E family.</text>
</comment>
<dbReference type="Gene3D" id="3.30.450.90">
    <property type="match status" value="1"/>
</dbReference>
<evidence type="ECO:0008006" key="8">
    <source>
        <dbReference type="Google" id="ProtNLM"/>
    </source>
</evidence>
<dbReference type="InterPro" id="IPR007831">
    <property type="entry name" value="T2SS_GspE_N"/>
</dbReference>
<evidence type="ECO:0000256" key="2">
    <source>
        <dbReference type="ARBA" id="ARBA00022741"/>
    </source>
</evidence>
<reference evidence="6 7" key="1">
    <citation type="journal article" date="2016" name="Nat. Commun.">
        <title>Thousands of microbial genomes shed light on interconnected biogeochemical processes in an aquifer system.</title>
        <authorList>
            <person name="Anantharaman K."/>
            <person name="Brown C.T."/>
            <person name="Hug L.A."/>
            <person name="Sharon I."/>
            <person name="Castelle C.J."/>
            <person name="Probst A.J."/>
            <person name="Thomas B.C."/>
            <person name="Singh A."/>
            <person name="Wilkins M.J."/>
            <person name="Karaoz U."/>
            <person name="Brodie E.L."/>
            <person name="Williams K.H."/>
            <person name="Hubbard S.S."/>
            <person name="Banfield J.F."/>
        </authorList>
    </citation>
    <scope>NUCLEOTIDE SEQUENCE [LARGE SCALE GENOMIC DNA]</scope>
</reference>
<evidence type="ECO:0000313" key="7">
    <source>
        <dbReference type="Proteomes" id="UP000177821"/>
    </source>
</evidence>
<proteinExistence type="inferred from homology"/>
<evidence type="ECO:0000256" key="3">
    <source>
        <dbReference type="ARBA" id="ARBA00022840"/>
    </source>
</evidence>
<feature type="domain" description="Type II secretion system protein GspE N-terminal" evidence="5">
    <location>
        <begin position="62"/>
        <end position="149"/>
    </location>
</feature>
<gene>
    <name evidence="6" type="ORF">A3J50_00955</name>
</gene>
<dbReference type="InterPro" id="IPR001482">
    <property type="entry name" value="T2SS/T4SS_dom"/>
</dbReference>
<evidence type="ECO:0000313" key="6">
    <source>
        <dbReference type="EMBL" id="OGY28385.1"/>
    </source>
</evidence>